<dbReference type="GO" id="GO:0016757">
    <property type="term" value="F:glycosyltransferase activity"/>
    <property type="evidence" value="ECO:0007669"/>
    <property type="project" value="UniProtKB-KW"/>
</dbReference>
<organism evidence="1">
    <name type="scientific">Pseudidiomarina sp. PP-1MA</name>
    <dbReference type="NCBI Taxonomy" id="3237706"/>
    <lineage>
        <taxon>Bacteria</taxon>
        <taxon>Pseudomonadati</taxon>
        <taxon>Pseudomonadota</taxon>
        <taxon>Gammaproteobacteria</taxon>
        <taxon>Alteromonadales</taxon>
        <taxon>Idiomarinaceae</taxon>
        <taxon>Pseudidiomarina</taxon>
    </lineage>
</organism>
<dbReference type="SUPFAM" id="SSF53756">
    <property type="entry name" value="UDP-Glycosyltransferase/glycogen phosphorylase"/>
    <property type="match status" value="1"/>
</dbReference>
<gene>
    <name evidence="1" type="ORF">AB8S08_02470</name>
</gene>
<dbReference type="AlphaFoldDB" id="A0AB39XBG2"/>
<dbReference type="RefSeq" id="WP_369743380.1">
    <property type="nucleotide sequence ID" value="NZ_CP165718.1"/>
</dbReference>
<keyword evidence="1" id="KW-0808">Transferase</keyword>
<sequence length="394" mass="44481">MKKKILICGGFQLPDRNASAVRALGNARLLQQLGYKVYVLGKLPNPELSSLTWQSGDLEPIECINIAQPTPNYSGPSYVASDAPIRAFVERVGRESIKAIMTYNYPARGTHKVNQLCRELGAASILDCTEWYGWEGTSMFRNLYRLLGVQIKMRFLTKQAGNVIVASYFLERFLPGQHVLKLPFVVDPAEQRWQLGAIPQNKYTTFTYSGSPGLGMHKDRLPSMLKAFGELYTKGHKFKLNIVGLTQQQYLAEVPNQQNLIERISTAVEFHGRVPHTESIALLKASDFAVFFRKPNRVANVGFSTKFVEAASLGIPIISNATSDIPDYLDDGVNGFLAPEFTDQAMYQALEKAMILTPNERKEMHERCRKLQPFCYEKWRDVTQQFMDNLVVRA</sequence>
<keyword evidence="1" id="KW-0328">Glycosyltransferase</keyword>
<dbReference type="EMBL" id="CP165718">
    <property type="protein sequence ID" value="XDV10088.1"/>
    <property type="molecule type" value="Genomic_DNA"/>
</dbReference>
<dbReference type="Gene3D" id="3.40.50.2000">
    <property type="entry name" value="Glycogen Phosphorylase B"/>
    <property type="match status" value="1"/>
</dbReference>
<dbReference type="EC" id="2.4.-.-" evidence="1"/>
<dbReference type="PANTHER" id="PTHR12526">
    <property type="entry name" value="GLYCOSYLTRANSFERASE"/>
    <property type="match status" value="1"/>
</dbReference>
<dbReference type="PANTHER" id="PTHR12526:SF630">
    <property type="entry name" value="GLYCOSYLTRANSFERASE"/>
    <property type="match status" value="1"/>
</dbReference>
<protein>
    <submittedName>
        <fullName evidence="1">Glycosyltransferase</fullName>
        <ecNumber evidence="1">2.4.-.-</ecNumber>
    </submittedName>
</protein>
<accession>A0AB39XBG2</accession>
<dbReference type="Pfam" id="PF13692">
    <property type="entry name" value="Glyco_trans_1_4"/>
    <property type="match status" value="1"/>
</dbReference>
<name>A0AB39XBG2_9GAMM</name>
<evidence type="ECO:0000313" key="1">
    <source>
        <dbReference type="EMBL" id="XDV10088.1"/>
    </source>
</evidence>
<proteinExistence type="predicted"/>
<reference evidence="1" key="1">
    <citation type="submission" date="2024-07" db="EMBL/GenBank/DDBJ databases">
        <title>Whole genome sequence of bacterial strains from algal surface.</title>
        <authorList>
            <person name="Kumar P."/>
        </authorList>
    </citation>
    <scope>NUCLEOTIDE SEQUENCE</scope>
    <source>
        <strain evidence="1">PP-1MA</strain>
    </source>
</reference>